<evidence type="ECO:0000313" key="3">
    <source>
        <dbReference type="Proteomes" id="UP000800303"/>
    </source>
</evidence>
<organism evidence="2 3">
    <name type="scientific">Saccharibacillus alkalitolerans</name>
    <dbReference type="NCBI Taxonomy" id="2705290"/>
    <lineage>
        <taxon>Bacteria</taxon>
        <taxon>Bacillati</taxon>
        <taxon>Bacillota</taxon>
        <taxon>Bacilli</taxon>
        <taxon>Bacillales</taxon>
        <taxon>Paenibacillaceae</taxon>
        <taxon>Saccharibacillus</taxon>
    </lineage>
</organism>
<dbReference type="EMBL" id="JAAFGS010000008">
    <property type="protein sequence ID" value="NGZ77388.1"/>
    <property type="molecule type" value="Genomic_DNA"/>
</dbReference>
<sequence>MNEMNRLLERVDDWTEELLLRGAAQFASDDAKRLERLADEAQRLGMGLLEELLRRLAKAGERSRLSAGSGAEGETAAEELAGAFFRLCGYAELARGGSGESSEEDLASAAEEAES</sequence>
<protein>
    <recommendedName>
        <fullName evidence="4">Nucleotide pyrophosphohydrolase</fullName>
    </recommendedName>
</protein>
<accession>A0ABX0FCQ6</accession>
<dbReference type="RefSeq" id="WP_166277672.1">
    <property type="nucleotide sequence ID" value="NZ_JAAFGS010000008.1"/>
</dbReference>
<evidence type="ECO:0000256" key="1">
    <source>
        <dbReference type="SAM" id="MobiDB-lite"/>
    </source>
</evidence>
<evidence type="ECO:0008006" key="4">
    <source>
        <dbReference type="Google" id="ProtNLM"/>
    </source>
</evidence>
<keyword evidence="3" id="KW-1185">Reference proteome</keyword>
<dbReference type="Proteomes" id="UP000800303">
    <property type="component" value="Unassembled WGS sequence"/>
</dbReference>
<name>A0ABX0FCQ6_9BACL</name>
<proteinExistence type="predicted"/>
<evidence type="ECO:0000313" key="2">
    <source>
        <dbReference type="EMBL" id="NGZ77388.1"/>
    </source>
</evidence>
<gene>
    <name evidence="2" type="ORF">GYN08_19035</name>
</gene>
<reference evidence="2 3" key="1">
    <citation type="submission" date="2020-01" db="EMBL/GenBank/DDBJ databases">
        <title>Polyphasic characterisation and genomic insights into a novel alkali tolerant bacterium VR-M41.</title>
        <authorList>
            <person name="Vemuluri V.R."/>
        </authorList>
    </citation>
    <scope>NUCLEOTIDE SEQUENCE [LARGE SCALE GENOMIC DNA]</scope>
    <source>
        <strain evidence="2 3">VR-M41</strain>
    </source>
</reference>
<feature type="region of interest" description="Disordered" evidence="1">
    <location>
        <begin position="95"/>
        <end position="115"/>
    </location>
</feature>
<feature type="compositionally biased region" description="Acidic residues" evidence="1">
    <location>
        <begin position="101"/>
        <end position="115"/>
    </location>
</feature>
<comment type="caution">
    <text evidence="2">The sequence shown here is derived from an EMBL/GenBank/DDBJ whole genome shotgun (WGS) entry which is preliminary data.</text>
</comment>